<dbReference type="Proteomes" id="UP000348942">
    <property type="component" value="Chromosome 2"/>
</dbReference>
<name>A0A5Q0TGN2_9VIBR</name>
<evidence type="ECO:0000313" key="3">
    <source>
        <dbReference type="Proteomes" id="UP000348942"/>
    </source>
</evidence>
<proteinExistence type="predicted"/>
<protein>
    <submittedName>
        <fullName evidence="1">Uncharacterized protein</fullName>
    </submittedName>
</protein>
<evidence type="ECO:0000313" key="2">
    <source>
        <dbReference type="EMBL" id="QGA66761.1"/>
    </source>
</evidence>
<dbReference type="EMBL" id="CP045700">
    <property type="protein sequence ID" value="QGA66761.1"/>
    <property type="molecule type" value="Genomic_DNA"/>
</dbReference>
<organism evidence="1 3">
    <name type="scientific">Vibrio algicola</name>
    <dbReference type="NCBI Taxonomy" id="2662262"/>
    <lineage>
        <taxon>Bacteria</taxon>
        <taxon>Pseudomonadati</taxon>
        <taxon>Pseudomonadota</taxon>
        <taxon>Gammaproteobacteria</taxon>
        <taxon>Vibrionales</taxon>
        <taxon>Vibrionaceae</taxon>
        <taxon>Vibrio</taxon>
    </lineage>
</organism>
<sequence>MNNPYTCIHSKQAIENQLELAEEKHHSDVYMQGVVDALMWVLGQTPPPAED</sequence>
<reference evidence="1 3" key="1">
    <citation type="submission" date="2019-10" db="EMBL/GenBank/DDBJ databases">
        <title>Vibrio sp. nov., isolated from Coralline algae surface.</title>
        <authorList>
            <person name="Geng Y."/>
            <person name="Zhang X."/>
        </authorList>
    </citation>
    <scope>NUCLEOTIDE SEQUENCE [LARGE SCALE GENOMIC DNA]</scope>
    <source>
        <strain evidence="1 3">SM1977</strain>
    </source>
</reference>
<dbReference type="AlphaFoldDB" id="A0A5Q0TGN2"/>
<gene>
    <name evidence="1" type="ORF">GFB47_12860</name>
    <name evidence="2" type="ORF">GFB47_15325</name>
</gene>
<dbReference type="RefSeq" id="WP_153448452.1">
    <property type="nucleotide sequence ID" value="NZ_CP045700.1"/>
</dbReference>
<evidence type="ECO:0000313" key="1">
    <source>
        <dbReference type="EMBL" id="QGA66318.1"/>
    </source>
</evidence>
<dbReference type="EMBL" id="CP045700">
    <property type="protein sequence ID" value="QGA66318.1"/>
    <property type="molecule type" value="Genomic_DNA"/>
</dbReference>
<keyword evidence="3" id="KW-1185">Reference proteome</keyword>
<accession>A0A5Q0TGN2</accession>